<dbReference type="SUPFAM" id="SSF53850">
    <property type="entry name" value="Periplasmic binding protein-like II"/>
    <property type="match status" value="1"/>
</dbReference>
<proteinExistence type="predicted"/>
<dbReference type="PANTHER" id="PTHR43649">
    <property type="entry name" value="ARABINOSE-BINDING PROTEIN-RELATED"/>
    <property type="match status" value="1"/>
</dbReference>
<feature type="signal peptide" evidence="1">
    <location>
        <begin position="1"/>
        <end position="33"/>
    </location>
</feature>
<reference evidence="2 3" key="1">
    <citation type="journal article" date="2015" name="Stand. Genomic Sci.">
        <title>Genomic Encyclopedia of Bacterial and Archaeal Type Strains, Phase III: the genomes of soil and plant-associated and newly described type strains.</title>
        <authorList>
            <person name="Whitman W.B."/>
            <person name="Woyke T."/>
            <person name="Klenk H.P."/>
            <person name="Zhou Y."/>
            <person name="Lilburn T.G."/>
            <person name="Beck B.J."/>
            <person name="De Vos P."/>
            <person name="Vandamme P."/>
            <person name="Eisen J.A."/>
            <person name="Garrity G."/>
            <person name="Hugenholtz P."/>
            <person name="Kyrpides N.C."/>
        </authorList>
    </citation>
    <scope>NUCLEOTIDE SEQUENCE [LARGE SCALE GENOMIC DNA]</scope>
    <source>
        <strain evidence="2 3">VKM Ac-2540</strain>
    </source>
</reference>
<dbReference type="AlphaFoldDB" id="A0A4Q7X0D9"/>
<dbReference type="Proteomes" id="UP000292027">
    <property type="component" value="Unassembled WGS sequence"/>
</dbReference>
<comment type="caution">
    <text evidence="2">The sequence shown here is derived from an EMBL/GenBank/DDBJ whole genome shotgun (WGS) entry which is preliminary data.</text>
</comment>
<gene>
    <name evidence="2" type="ORF">EV645_3823</name>
</gene>
<organism evidence="2 3">
    <name type="scientific">Kribbella rubisoli</name>
    <dbReference type="NCBI Taxonomy" id="3075929"/>
    <lineage>
        <taxon>Bacteria</taxon>
        <taxon>Bacillati</taxon>
        <taxon>Actinomycetota</taxon>
        <taxon>Actinomycetes</taxon>
        <taxon>Propionibacteriales</taxon>
        <taxon>Kribbellaceae</taxon>
        <taxon>Kribbella</taxon>
    </lineage>
</organism>
<dbReference type="PROSITE" id="PS51318">
    <property type="entry name" value="TAT"/>
    <property type="match status" value="1"/>
</dbReference>
<keyword evidence="3" id="KW-1185">Reference proteome</keyword>
<name>A0A4Q7X0D9_9ACTN</name>
<accession>A0A4Q7X0D9</accession>
<dbReference type="EMBL" id="SHKR01000012">
    <property type="protein sequence ID" value="RZU16271.1"/>
    <property type="molecule type" value="Genomic_DNA"/>
</dbReference>
<evidence type="ECO:0000313" key="2">
    <source>
        <dbReference type="EMBL" id="RZU16271.1"/>
    </source>
</evidence>
<dbReference type="Gene3D" id="3.40.190.10">
    <property type="entry name" value="Periplasmic binding protein-like II"/>
    <property type="match status" value="2"/>
</dbReference>
<keyword evidence="1" id="KW-0732">Signal</keyword>
<feature type="chain" id="PRO_5020684161" evidence="1">
    <location>
        <begin position="34"/>
        <end position="449"/>
    </location>
</feature>
<sequence>MAMSVPLSRLSRRSVLRLAGGLGAAAVAGPALVACGDSSGSGSGPSKSASLRFMFWGSDDRVKRFQKASTAFTDKNPTIKVSPEFGDIDAIETKITVAMSGKNLPDVFWVTSDLLPQLVAGGHVMDLTSHLGAGKGIADAGFSDAIKAPGRLDGKQYAMTHGLQSIGLFAKKNVLDEVGIPVKNYPDSYTWDEYAQISAKIHSAKGDKFFGTDDPNTGGAADWFGAYARQHDQDMWAENGDLGFTKDLMTEWLNYWKNLRDTKASVPTALALEQNPYFEGAPMIRGLAAYHMRNSNQMLELQGLTKDALVLMPCPGNGGAGTKAIALSPNMLCVAANTKNPDAALKFADYLLNDVDRAKIIGTTIGAPPTQTVRDAIATSVTPAEKQFLTYIGFEAGAKTRPVRGGLATSGAFSSDMVKAWKNLAYDKASIQQTVDLIFGDLRTKLLKK</sequence>
<dbReference type="PANTHER" id="PTHR43649:SF12">
    <property type="entry name" value="DIACETYLCHITOBIOSE BINDING PROTEIN DASA"/>
    <property type="match status" value="1"/>
</dbReference>
<dbReference type="InterPro" id="IPR006059">
    <property type="entry name" value="SBP"/>
</dbReference>
<dbReference type="InterPro" id="IPR006311">
    <property type="entry name" value="TAT_signal"/>
</dbReference>
<protein>
    <submittedName>
        <fullName evidence="2">ABC-type glycerol-3-phosphate transport system substrate-binding protein</fullName>
    </submittedName>
</protein>
<evidence type="ECO:0000256" key="1">
    <source>
        <dbReference type="SAM" id="SignalP"/>
    </source>
</evidence>
<dbReference type="Pfam" id="PF01547">
    <property type="entry name" value="SBP_bac_1"/>
    <property type="match status" value="1"/>
</dbReference>
<evidence type="ECO:0000313" key="3">
    <source>
        <dbReference type="Proteomes" id="UP000292027"/>
    </source>
</evidence>
<dbReference type="InterPro" id="IPR050490">
    <property type="entry name" value="Bact_solute-bd_prot1"/>
</dbReference>